<feature type="repeat" description="Pumilio" evidence="2">
    <location>
        <begin position="864"/>
        <end position="899"/>
    </location>
</feature>
<dbReference type="Proteomes" id="UP001652642">
    <property type="component" value="Chromosome 1"/>
</dbReference>
<dbReference type="CDD" id="cd07920">
    <property type="entry name" value="Pumilio"/>
    <property type="match status" value="1"/>
</dbReference>
<keyword evidence="1" id="KW-0677">Repeat</keyword>
<organism evidence="5 6">
    <name type="scientific">Pogona vitticeps</name>
    <name type="common">central bearded dragon</name>
    <dbReference type="NCBI Taxonomy" id="103695"/>
    <lineage>
        <taxon>Eukaryota</taxon>
        <taxon>Metazoa</taxon>
        <taxon>Chordata</taxon>
        <taxon>Craniata</taxon>
        <taxon>Vertebrata</taxon>
        <taxon>Euteleostomi</taxon>
        <taxon>Lepidosauria</taxon>
        <taxon>Squamata</taxon>
        <taxon>Bifurcata</taxon>
        <taxon>Unidentata</taxon>
        <taxon>Episquamata</taxon>
        <taxon>Toxicofera</taxon>
        <taxon>Iguania</taxon>
        <taxon>Acrodonta</taxon>
        <taxon>Agamidae</taxon>
        <taxon>Amphibolurinae</taxon>
        <taxon>Pogona</taxon>
    </lineage>
</organism>
<feature type="region of interest" description="Disordered" evidence="3">
    <location>
        <begin position="411"/>
        <end position="446"/>
    </location>
</feature>
<dbReference type="PROSITE" id="PS50302">
    <property type="entry name" value="PUM"/>
    <property type="match status" value="8"/>
</dbReference>
<feature type="compositionally biased region" description="Basic and acidic residues" evidence="3">
    <location>
        <begin position="157"/>
        <end position="187"/>
    </location>
</feature>
<dbReference type="InterPro" id="IPR001313">
    <property type="entry name" value="Pumilio_RNA-bd_rpt"/>
</dbReference>
<dbReference type="GeneID" id="110074238"/>
<keyword evidence="5" id="KW-1185">Reference proteome</keyword>
<feature type="repeat" description="Pumilio" evidence="2">
    <location>
        <begin position="684"/>
        <end position="719"/>
    </location>
</feature>
<reference evidence="6" key="2">
    <citation type="submission" date="2025-08" db="UniProtKB">
        <authorList>
            <consortium name="RefSeq"/>
        </authorList>
    </citation>
    <scope>IDENTIFICATION</scope>
</reference>
<feature type="region of interest" description="Disordered" evidence="3">
    <location>
        <begin position="535"/>
        <end position="563"/>
    </location>
</feature>
<dbReference type="PANTHER" id="PTHR12537:SF52">
    <property type="entry name" value="PUMILIO HOMOLOG 2"/>
    <property type="match status" value="1"/>
</dbReference>
<dbReference type="InterPro" id="IPR033133">
    <property type="entry name" value="PUM-HD"/>
</dbReference>
<evidence type="ECO:0000259" key="4">
    <source>
        <dbReference type="PROSITE" id="PS50303"/>
    </source>
</evidence>
<dbReference type="InterPro" id="IPR011989">
    <property type="entry name" value="ARM-like"/>
</dbReference>
<feature type="compositionally biased region" description="Polar residues" evidence="3">
    <location>
        <begin position="423"/>
        <end position="436"/>
    </location>
</feature>
<dbReference type="InterPro" id="IPR016024">
    <property type="entry name" value="ARM-type_fold"/>
</dbReference>
<evidence type="ECO:0000256" key="2">
    <source>
        <dbReference type="PROSITE-ProRule" id="PRU00317"/>
    </source>
</evidence>
<feature type="domain" description="PUM-HD" evidence="4">
    <location>
        <begin position="664"/>
        <end position="1004"/>
    </location>
</feature>
<feature type="compositionally biased region" description="Low complexity" evidence="3">
    <location>
        <begin position="437"/>
        <end position="446"/>
    </location>
</feature>
<feature type="compositionally biased region" description="Polar residues" evidence="3">
    <location>
        <begin position="214"/>
        <end position="224"/>
    </location>
</feature>
<proteinExistence type="predicted"/>
<dbReference type="InterPro" id="IPR033712">
    <property type="entry name" value="Pumilio_RNA-bd"/>
</dbReference>
<feature type="repeat" description="Pumilio" evidence="2">
    <location>
        <begin position="828"/>
        <end position="863"/>
    </location>
</feature>
<dbReference type="Gene3D" id="1.25.10.10">
    <property type="entry name" value="Leucine-rich Repeat Variant"/>
    <property type="match status" value="1"/>
</dbReference>
<dbReference type="SUPFAM" id="SSF48371">
    <property type="entry name" value="ARM repeat"/>
    <property type="match status" value="1"/>
</dbReference>
<sequence length="1022" mass="110025">MRHGSTVMILRQKNSLRNGGTVVPQAKEVPSAKTCSVDEMNHEFQALALESRGMGELLPAKKFWEPDDPAKDGQKGIFLGDEWRETAWGTPHHSMSQPIMVQRKPGHVFHGNSEVNAVLSPRSESGGLGVSMVEYVLSSSPADKLDSRFRKGAFGTREAETDGPEKGDQKGKASPFEEDKNRELKQGDDDDVAKINGRGLPNGMDADCKDFNRTPGSRQASPTEVTERLGPNPSTAEALASLPNPPAHKPLVEEFSNSESQNLDAMEQVGLDSLQFDYPGNQVQMDSSGATVGLFDYNSQQQLFQRTNPLTVQQLTAAQQQQYALAAAQQPHIGVFSAGLAPAAFVPNPYIISAAPPGADPYTAAGLAAAATLAGPAVVPPQYYGVPWGVYPANLFQQQAAAAANNTANQQAASQAQQGQQQVLRTGGSQRPLTPNQGQQGQQAESLAAAAAANPALAFGQGLATGMPGYQVLAPTAYYDQTGALVVGPGARTGLGAPVRLVASAPVIISSAAAQAAAAASAGGTTNSLTGATNGIFRPLGAQPQQPQQQANNSLQSNSFYGNNTLSNNSQSSSLFSHGPGQPGNTSLGFGSGSSLGAAIGSALGGFGSSGGLTNGSGRYISAAPGAEAKYRSAASTSSLFSSSSQLFPPSRLRYSRSDIMPSGRSRLLEDFRNNRFPNLQLRDLVGHIVEFSRDQHGSRFIQQKLERATPAERQMVFSEILQAAYQLMTDVFGNYVIQKFFEFGSIDQKLALATRIRGHVLPLALQMYGCRVIQKALESISPDQQNEMVKELDGHVLKCVKDQNGNHVVQKCIECVQPQSLQFIIDAFKGQVFVLSTHPYGCRVIQRILEHCTAEQTLPILEELHQHTEQLVQDQYGNYVIQHVLEHGRPEDKSKIVTEIRGKVLTLSQHKFASNVVEKCVTHASRAERALLIDEVCCQNDGPHSALYTMMKDQYANYVVQKMIDMAEPAQRKIIMHKIRPHITTLRKYTYGKHILAKLEKYYLKNSADLGPVGGPPNGML</sequence>
<gene>
    <name evidence="6" type="primary">PUM2</name>
</gene>
<evidence type="ECO:0000256" key="1">
    <source>
        <dbReference type="ARBA" id="ARBA00022737"/>
    </source>
</evidence>
<feature type="compositionally biased region" description="Low complexity" evidence="3">
    <location>
        <begin position="411"/>
        <end position="422"/>
    </location>
</feature>
<accession>A0ABM5GKR1</accession>
<evidence type="ECO:0000313" key="6">
    <source>
        <dbReference type="RefSeq" id="XP_072858196.1"/>
    </source>
</evidence>
<dbReference type="PANTHER" id="PTHR12537">
    <property type="entry name" value="RNA BINDING PROTEIN PUMILIO-RELATED"/>
    <property type="match status" value="1"/>
</dbReference>
<feature type="region of interest" description="Disordered" evidence="3">
    <location>
        <begin position="571"/>
        <end position="590"/>
    </location>
</feature>
<feature type="repeat" description="Pumilio" evidence="2">
    <location>
        <begin position="756"/>
        <end position="791"/>
    </location>
</feature>
<dbReference type="SMART" id="SM00025">
    <property type="entry name" value="Pumilio"/>
    <property type="match status" value="8"/>
</dbReference>
<feature type="repeat" description="Pumilio" evidence="2">
    <location>
        <begin position="720"/>
        <end position="755"/>
    </location>
</feature>
<feature type="repeat" description="Pumilio" evidence="2">
    <location>
        <begin position="900"/>
        <end position="935"/>
    </location>
</feature>
<feature type="repeat" description="Pumilio" evidence="2">
    <location>
        <begin position="792"/>
        <end position="827"/>
    </location>
</feature>
<dbReference type="Pfam" id="PF00806">
    <property type="entry name" value="PUF"/>
    <property type="match status" value="8"/>
</dbReference>
<reference evidence="5" key="1">
    <citation type="submission" date="2025-05" db="UniProtKB">
        <authorList>
            <consortium name="RefSeq"/>
        </authorList>
    </citation>
    <scope>NUCLEOTIDE SEQUENCE [LARGE SCALE GENOMIC DNA]</scope>
</reference>
<protein>
    <submittedName>
        <fullName evidence="6">Pumilio homolog 2 isoform X12</fullName>
    </submittedName>
</protein>
<evidence type="ECO:0000313" key="5">
    <source>
        <dbReference type="Proteomes" id="UP001652642"/>
    </source>
</evidence>
<feature type="repeat" description="Pumilio" evidence="2">
    <location>
        <begin position="936"/>
        <end position="978"/>
    </location>
</feature>
<dbReference type="PROSITE" id="PS50303">
    <property type="entry name" value="PUM_HD"/>
    <property type="match status" value="1"/>
</dbReference>
<name>A0ABM5GKR1_9SAUR</name>
<dbReference type="RefSeq" id="XP_072858196.1">
    <property type="nucleotide sequence ID" value="XM_073002095.1"/>
</dbReference>
<evidence type="ECO:0000256" key="3">
    <source>
        <dbReference type="SAM" id="MobiDB-lite"/>
    </source>
</evidence>
<feature type="region of interest" description="Disordered" evidence="3">
    <location>
        <begin position="154"/>
        <end position="249"/>
    </location>
</feature>